<organism evidence="3 4">
    <name type="scientific">Thiothrix subterranea</name>
    <dbReference type="NCBI Taxonomy" id="2735563"/>
    <lineage>
        <taxon>Bacteria</taxon>
        <taxon>Pseudomonadati</taxon>
        <taxon>Pseudomonadota</taxon>
        <taxon>Gammaproteobacteria</taxon>
        <taxon>Thiotrichales</taxon>
        <taxon>Thiotrichaceae</taxon>
        <taxon>Thiothrix</taxon>
    </lineage>
</organism>
<evidence type="ECO:0000256" key="2">
    <source>
        <dbReference type="SAM" id="SignalP"/>
    </source>
</evidence>
<dbReference type="EMBL" id="JAVFKN010000001">
    <property type="protein sequence ID" value="MDQ5766896.1"/>
    <property type="molecule type" value="Genomic_DNA"/>
</dbReference>
<keyword evidence="2" id="KW-0732">Signal</keyword>
<feature type="coiled-coil region" evidence="1">
    <location>
        <begin position="101"/>
        <end position="135"/>
    </location>
</feature>
<keyword evidence="1" id="KW-0175">Coiled coil</keyword>
<feature type="coiled-coil region" evidence="1">
    <location>
        <begin position="172"/>
        <end position="234"/>
    </location>
</feature>
<feature type="signal peptide" evidence="2">
    <location>
        <begin position="1"/>
        <end position="21"/>
    </location>
</feature>
<dbReference type="Proteomes" id="UP001223336">
    <property type="component" value="Unassembled WGS sequence"/>
</dbReference>
<gene>
    <name evidence="3" type="ORF">RCC75_00025</name>
</gene>
<protein>
    <submittedName>
        <fullName evidence="3">Uncharacterized protein</fullName>
    </submittedName>
</protein>
<evidence type="ECO:0000256" key="1">
    <source>
        <dbReference type="SAM" id="Coils"/>
    </source>
</evidence>
<sequence length="302" mass="33992">MLTVTLLFLAGSLVSPTEALARGVTLSQEEISRYTEKLQNAKQFQTRLSNRMVCIQGVHDKLLSQKHAFELQLGDFRKEQNTFISLLEQKKSLYSSYVGKYESEQYNYARLEIERQGYQREKSEQERAVAMCEEDRSWGTLGGLLTLGGLTCAPTMSIAKWIGLTESVDEKLKNKENDVEWAKQNMQDARQQLENAQSELATVNGKLGKVKDSIINAEADISKLAKTLSDLRKDDLAYSKLVLDFTRTLDDAGSVNASDADKSSRIAREINDFSTQIDQAISRATNSANMSLPDEFRQQCSY</sequence>
<evidence type="ECO:0000313" key="4">
    <source>
        <dbReference type="Proteomes" id="UP001223336"/>
    </source>
</evidence>
<name>A0ABU0Y3Z8_9GAMM</name>
<comment type="caution">
    <text evidence="3">The sequence shown here is derived from an EMBL/GenBank/DDBJ whole genome shotgun (WGS) entry which is preliminary data.</text>
</comment>
<dbReference type="RefSeq" id="WP_308133146.1">
    <property type="nucleotide sequence ID" value="NZ_JAVFKN010000001.1"/>
</dbReference>
<keyword evidence="4" id="KW-1185">Reference proteome</keyword>
<accession>A0ABU0Y3Z8</accession>
<dbReference type="Gene3D" id="1.20.5.340">
    <property type="match status" value="1"/>
</dbReference>
<feature type="chain" id="PRO_5045291206" evidence="2">
    <location>
        <begin position="22"/>
        <end position="302"/>
    </location>
</feature>
<dbReference type="SUPFAM" id="SSF57997">
    <property type="entry name" value="Tropomyosin"/>
    <property type="match status" value="1"/>
</dbReference>
<reference evidence="3 4" key="1">
    <citation type="submission" date="2023-08" db="EMBL/GenBank/DDBJ databases">
        <title>New molecular markers tilS and rpoB for phylogenetic and monitoring studies of the genus Thiothrix biodiversity.</title>
        <authorList>
            <person name="Ravin N.V."/>
            <person name="Smolyakov D."/>
            <person name="Markov N.D."/>
            <person name="Beletsky A.V."/>
            <person name="Mardanov A.V."/>
            <person name="Rudenko T.S."/>
            <person name="Grabovich M.Y."/>
        </authorList>
    </citation>
    <scope>NUCLEOTIDE SEQUENCE [LARGE SCALE GENOMIC DNA]</scope>
    <source>
        <strain evidence="3 4">H33</strain>
    </source>
</reference>
<proteinExistence type="predicted"/>
<evidence type="ECO:0000313" key="3">
    <source>
        <dbReference type="EMBL" id="MDQ5766896.1"/>
    </source>
</evidence>